<accession>Q9E213</accession>
<keyword evidence="4" id="KW-1048">Host nucleus</keyword>
<keyword evidence="6" id="KW-0946">Virion</keyword>
<evidence type="ECO:0000256" key="3">
    <source>
        <dbReference type="ARBA" id="ARBA00009538"/>
    </source>
</evidence>
<keyword evidence="5" id="KW-0920">Virion tegument</keyword>
<comment type="subcellular location">
    <subcellularLocation>
        <location evidence="1">Host nucleus matrix</location>
    </subcellularLocation>
    <subcellularLocation>
        <location evidence="2">Virion tegument</location>
    </subcellularLocation>
</comment>
<evidence type="ECO:0000256" key="1">
    <source>
        <dbReference type="ARBA" id="ARBA00004428"/>
    </source>
</evidence>
<dbReference type="Proteomes" id="UP000159358">
    <property type="component" value="Segment"/>
</dbReference>
<organismHost>
    <name type="scientific">Chlorocebus aethiops</name>
    <name type="common">Green monkey</name>
    <name type="synonym">Cercopithecus aethiops</name>
    <dbReference type="NCBI Taxonomy" id="9534"/>
</organismHost>
<name>Q9E213_CHV9D</name>
<protein>
    <recommendedName>
        <fullName evidence="9">Nuclear protein UL55</fullName>
    </recommendedName>
</protein>
<evidence type="ECO:0000256" key="6">
    <source>
        <dbReference type="ARBA" id="ARBA00022844"/>
    </source>
</evidence>
<evidence type="ECO:0000256" key="2">
    <source>
        <dbReference type="ARBA" id="ARBA00004535"/>
    </source>
</evidence>
<dbReference type="GeneID" id="920515"/>
<dbReference type="EMBL" id="AF275348">
    <property type="protein sequence ID" value="AAG27203.1"/>
    <property type="molecule type" value="Genomic_DNA"/>
</dbReference>
<proteinExistence type="inferred from homology"/>
<dbReference type="RefSeq" id="NP_077417.1">
    <property type="nucleotide sequence ID" value="NC_002686.2"/>
</dbReference>
<dbReference type="InterPro" id="IPR007622">
    <property type="entry name" value="Herpes_UL55"/>
</dbReference>
<sequence length="183" mass="19865">MACNQSVNKETLMIDLKPDALAPFTQAVAPLALETTWISATSSHAPTPSPLYGTKRLCALRATCTKPGDVHAYLIGLSHKDKPSEFPLFVDIQNLCKILQCQRLLKEMANYSALCDAPFSAATLQIMLDSGSLGVHLSGVGYHCHCKTPFSVDCWAGAAEAYDHIVCTLRVRNVMGISPENRD</sequence>
<dbReference type="GO" id="GO:0019033">
    <property type="term" value="C:viral tegument"/>
    <property type="evidence" value="ECO:0007669"/>
    <property type="project" value="UniProtKB-SubCell"/>
</dbReference>
<keyword evidence="8" id="KW-1185">Reference proteome</keyword>
<evidence type="ECO:0000313" key="7">
    <source>
        <dbReference type="EMBL" id="AAG27203.1"/>
    </source>
</evidence>
<dbReference type="GO" id="GO:0044204">
    <property type="term" value="C:host cell nuclear matrix"/>
    <property type="evidence" value="ECO:0007669"/>
    <property type="project" value="UniProtKB-SubCell"/>
</dbReference>
<dbReference type="Pfam" id="PF04537">
    <property type="entry name" value="Herpes_UL55"/>
    <property type="match status" value="1"/>
</dbReference>
<dbReference type="KEGG" id="vg:920515"/>
<dbReference type="GO" id="GO:0019058">
    <property type="term" value="P:viral life cycle"/>
    <property type="evidence" value="ECO:0007669"/>
    <property type="project" value="InterPro"/>
</dbReference>
<evidence type="ECO:0000256" key="5">
    <source>
        <dbReference type="ARBA" id="ARBA00022580"/>
    </source>
</evidence>
<evidence type="ECO:0008006" key="9">
    <source>
        <dbReference type="Google" id="ProtNLM"/>
    </source>
</evidence>
<evidence type="ECO:0000256" key="4">
    <source>
        <dbReference type="ARBA" id="ARBA00022562"/>
    </source>
</evidence>
<reference evidence="7 8" key="1">
    <citation type="journal article" date="2001" name="Virology">
        <title>The DNA sequence of the simian varicella virus genome.</title>
        <authorList>
            <person name="Gray W.L."/>
            <person name="Starnes H.B."/>
            <person name="White M.W."/>
            <person name="Mahalingam R."/>
        </authorList>
    </citation>
    <scope>NUCLEOTIDE SEQUENCE [LARGE SCALE GENOMIC DNA]</scope>
</reference>
<organism evidence="7 8">
    <name type="scientific">Cercopithecine herpesvirus 9 (strain DHV)</name>
    <name type="common">CeHV-9</name>
    <name type="synonym">Simian varicella virus</name>
    <dbReference type="NCBI Taxonomy" id="36348"/>
    <lineage>
        <taxon>Viruses</taxon>
        <taxon>Duplodnaviria</taxon>
        <taxon>Heunggongvirae</taxon>
        <taxon>Peploviricota</taxon>
        <taxon>Herviviricetes</taxon>
        <taxon>Herpesvirales</taxon>
        <taxon>Orthoherpesviridae</taxon>
        <taxon>Alphaherpesvirinae</taxon>
        <taxon>Varicellovirus</taxon>
        <taxon>Varicellovirus cercopithecinealpha9</taxon>
    </lineage>
</organism>
<comment type="similarity">
    <text evidence="3">Belongs to the alphaherpesvirinae HHV-1 UL55 family.</text>
</comment>
<evidence type="ECO:0000313" key="8">
    <source>
        <dbReference type="Proteomes" id="UP000159358"/>
    </source>
</evidence>